<comment type="similarity">
    <text evidence="2">Belongs to the ZCCHC8 family.</text>
</comment>
<feature type="region of interest" description="Disordered" evidence="8">
    <location>
        <begin position="360"/>
        <end position="394"/>
    </location>
</feature>
<feature type="region of interest" description="Disordered" evidence="8">
    <location>
        <begin position="501"/>
        <end position="626"/>
    </location>
</feature>
<organism evidence="10">
    <name type="scientific">Rhizophora mucronata</name>
    <name type="common">Asiatic mangrove</name>
    <dbReference type="NCBI Taxonomy" id="61149"/>
    <lineage>
        <taxon>Eukaryota</taxon>
        <taxon>Viridiplantae</taxon>
        <taxon>Streptophyta</taxon>
        <taxon>Embryophyta</taxon>
        <taxon>Tracheophyta</taxon>
        <taxon>Spermatophyta</taxon>
        <taxon>Magnoliopsida</taxon>
        <taxon>eudicotyledons</taxon>
        <taxon>Gunneridae</taxon>
        <taxon>Pentapetalae</taxon>
        <taxon>rosids</taxon>
        <taxon>fabids</taxon>
        <taxon>Malpighiales</taxon>
        <taxon>Rhizophoraceae</taxon>
        <taxon>Rhizophora</taxon>
    </lineage>
</organism>
<evidence type="ECO:0000256" key="6">
    <source>
        <dbReference type="ARBA" id="ARBA00023242"/>
    </source>
</evidence>
<keyword evidence="6" id="KW-0539">Nucleus</keyword>
<dbReference type="PANTHER" id="PTHR13316">
    <property type="entry name" value="ZINC FINGER, CCHC DOMAIN CONTAINING 8"/>
    <property type="match status" value="1"/>
</dbReference>
<evidence type="ECO:0000313" key="10">
    <source>
        <dbReference type="EMBL" id="MBX14596.1"/>
    </source>
</evidence>
<dbReference type="GO" id="GO:0003723">
    <property type="term" value="F:RNA binding"/>
    <property type="evidence" value="ECO:0007669"/>
    <property type="project" value="TreeGrafter"/>
</dbReference>
<feature type="domain" description="CCHC-type" evidence="9">
    <location>
        <begin position="335"/>
        <end position="351"/>
    </location>
</feature>
<evidence type="ECO:0000256" key="2">
    <source>
        <dbReference type="ARBA" id="ARBA00007497"/>
    </source>
</evidence>
<comment type="subcellular location">
    <subcellularLocation>
        <location evidence="1">Nucleus</location>
        <location evidence="1">Nucleoplasm</location>
    </subcellularLocation>
</comment>
<dbReference type="PROSITE" id="PS50158">
    <property type="entry name" value="ZF_CCHC"/>
    <property type="match status" value="1"/>
</dbReference>
<dbReference type="InterPro" id="IPR001878">
    <property type="entry name" value="Znf_CCHC"/>
</dbReference>
<evidence type="ECO:0000256" key="7">
    <source>
        <dbReference type="PROSITE-ProRule" id="PRU00047"/>
    </source>
</evidence>
<feature type="region of interest" description="Disordered" evidence="8">
    <location>
        <begin position="1"/>
        <end position="91"/>
    </location>
</feature>
<dbReference type="AlphaFoldDB" id="A0A2P2L9E1"/>
<proteinExistence type="inferred from homology"/>
<dbReference type="InterPro" id="IPR052115">
    <property type="entry name" value="NEXT_complex_subunit_ZCCHC8"/>
</dbReference>
<dbReference type="EMBL" id="GGEC01034112">
    <property type="protein sequence ID" value="MBX14596.1"/>
    <property type="molecule type" value="Transcribed_RNA"/>
</dbReference>
<evidence type="ECO:0000256" key="4">
    <source>
        <dbReference type="ARBA" id="ARBA00022771"/>
    </source>
</evidence>
<feature type="compositionally biased region" description="Polar residues" evidence="8">
    <location>
        <begin position="604"/>
        <end position="613"/>
    </location>
</feature>
<keyword evidence="5" id="KW-0862">Zinc</keyword>
<evidence type="ECO:0000256" key="3">
    <source>
        <dbReference type="ARBA" id="ARBA00022723"/>
    </source>
</evidence>
<name>A0A2P2L9E1_RHIMU</name>
<keyword evidence="4 7" id="KW-0863">Zinc-finger</keyword>
<feature type="compositionally biased region" description="Polar residues" evidence="8">
    <location>
        <begin position="501"/>
        <end position="513"/>
    </location>
</feature>
<feature type="compositionally biased region" description="Basic and acidic residues" evidence="8">
    <location>
        <begin position="459"/>
        <end position="472"/>
    </location>
</feature>
<evidence type="ECO:0000256" key="1">
    <source>
        <dbReference type="ARBA" id="ARBA00004642"/>
    </source>
</evidence>
<dbReference type="Pfam" id="PF04046">
    <property type="entry name" value="PSP"/>
    <property type="match status" value="1"/>
</dbReference>
<dbReference type="GO" id="GO:0005654">
    <property type="term" value="C:nucleoplasm"/>
    <property type="evidence" value="ECO:0007669"/>
    <property type="project" value="UniProtKB-SubCell"/>
</dbReference>
<dbReference type="GO" id="GO:0071013">
    <property type="term" value="C:catalytic step 2 spliceosome"/>
    <property type="evidence" value="ECO:0007669"/>
    <property type="project" value="TreeGrafter"/>
</dbReference>
<accession>A0A2P2L9E1</accession>
<evidence type="ECO:0000256" key="5">
    <source>
        <dbReference type="ARBA" id="ARBA00022833"/>
    </source>
</evidence>
<dbReference type="PANTHER" id="PTHR13316:SF0">
    <property type="entry name" value="ZINC FINGER CCHC DOMAIN-CONTAINING PROTEIN 8"/>
    <property type="match status" value="1"/>
</dbReference>
<dbReference type="InterPro" id="IPR006568">
    <property type="entry name" value="PSP_pro-rich"/>
</dbReference>
<dbReference type="SMART" id="SM00581">
    <property type="entry name" value="PSP"/>
    <property type="match status" value="1"/>
</dbReference>
<evidence type="ECO:0000256" key="8">
    <source>
        <dbReference type="SAM" id="MobiDB-lite"/>
    </source>
</evidence>
<evidence type="ECO:0000259" key="9">
    <source>
        <dbReference type="PROSITE" id="PS50158"/>
    </source>
</evidence>
<protein>
    <submittedName>
        <fullName evidence="10">Nucleic acid binding protein</fullName>
    </submittedName>
</protein>
<feature type="region of interest" description="Disordered" evidence="8">
    <location>
        <begin position="449"/>
        <end position="479"/>
    </location>
</feature>
<keyword evidence="3" id="KW-0479">Metal-binding</keyword>
<feature type="compositionally biased region" description="Polar residues" evidence="8">
    <location>
        <begin position="33"/>
        <end position="59"/>
    </location>
</feature>
<feature type="compositionally biased region" description="Acidic residues" evidence="8">
    <location>
        <begin position="14"/>
        <end position="26"/>
    </location>
</feature>
<reference evidence="10" key="1">
    <citation type="submission" date="2018-02" db="EMBL/GenBank/DDBJ databases">
        <title>Rhizophora mucronata_Transcriptome.</title>
        <authorList>
            <person name="Meera S.P."/>
            <person name="Sreeshan A."/>
            <person name="Augustine A."/>
        </authorList>
    </citation>
    <scope>NUCLEOTIDE SEQUENCE</scope>
    <source>
        <tissue evidence="10">Leaf</tissue>
    </source>
</reference>
<dbReference type="GO" id="GO:0008270">
    <property type="term" value="F:zinc ion binding"/>
    <property type="evidence" value="ECO:0007669"/>
    <property type="project" value="UniProtKB-KW"/>
</dbReference>
<sequence length="626" mass="69511">MGTEDMISLSVSSDFEDRDENGEPFESDPGLINPNSEPGNSVSEEGTVNGVNVGLNKNDTGAVKCTTDEQDFRLSKGGTEIEEGSRDQEELGPRVGEIVTEGGTTTANNLRSNAGDSGPEEGEIEQSNFAFREGDVGTEACQTEVDMDLVDSPVMQVNIKVASTVQVAENLNNFSARVSAENHSEFQNQSLIHNLSMDGNRVSGVKRARMTYDEDQPLVHVTYNSLTRASKQKLEEFLQQWSAWHAQNDSFSQDGNEVLESGEETYFPALRVGVKNTSAVSFWIENQTRKPEGDGFISLDNTSVPLYDRGYALGLTSADGPANGNGVLVVDDAARCFNCGSYNHSLKECPKPRDNIAVNHARQQHKSRRNQSASSRNPVRYYQKSSGGKYDGLKPGALDAETQLLLGLGELDPPPWLYRMRELGYPPGYLDPDNDDQPSGITIFGDGDAKEEHEEGEIAETRIPDPQRKKSVEFPGINAPIPEKADERLWLLGPSSVDSLGNQSHHRYSYSSEPKSRWRHHEQRSSRDLVDDGPPGVESWLSPSMSSYPPRSHSDRGRRSTFACDDSTSHSWHGSPPHLYSNRRSSPHHNGLARFEDENDIGDSYSTDYSSPRSYEYEHYRHRRRK</sequence>